<evidence type="ECO:0000256" key="8">
    <source>
        <dbReference type="ARBA" id="ARBA00023170"/>
    </source>
</evidence>
<dbReference type="SUPFAM" id="SSF69179">
    <property type="entry name" value="Integrin domains"/>
    <property type="match status" value="1"/>
</dbReference>
<dbReference type="PRINTS" id="PR01185">
    <property type="entry name" value="INTEGRINA"/>
</dbReference>
<keyword evidence="3" id="KW-0732">Signal</keyword>
<feature type="repeat" description="FG-GAP" evidence="10">
    <location>
        <begin position="101"/>
        <end position="157"/>
    </location>
</feature>
<comment type="similarity">
    <text evidence="2 11">Belongs to the integrin alpha chain family.</text>
</comment>
<dbReference type="AlphaFoldDB" id="A0AAN8L7Z0"/>
<dbReference type="SMART" id="SM00191">
    <property type="entry name" value="Int_alpha"/>
    <property type="match status" value="2"/>
</dbReference>
<keyword evidence="6 11" id="KW-0401">Integrin</keyword>
<evidence type="ECO:0000313" key="12">
    <source>
        <dbReference type="EMBL" id="KAK6300400.1"/>
    </source>
</evidence>
<dbReference type="GO" id="GO:0009897">
    <property type="term" value="C:external side of plasma membrane"/>
    <property type="evidence" value="ECO:0007669"/>
    <property type="project" value="TreeGrafter"/>
</dbReference>
<dbReference type="InterPro" id="IPR013519">
    <property type="entry name" value="Int_alpha_beta-p"/>
</dbReference>
<keyword evidence="4" id="KW-0677">Repeat</keyword>
<evidence type="ECO:0000256" key="1">
    <source>
        <dbReference type="ARBA" id="ARBA00004479"/>
    </source>
</evidence>
<feature type="repeat" description="FG-GAP" evidence="10">
    <location>
        <begin position="40"/>
        <end position="100"/>
    </location>
</feature>
<dbReference type="EMBL" id="JAGTTL010000027">
    <property type="protein sequence ID" value="KAK6300400.1"/>
    <property type="molecule type" value="Genomic_DNA"/>
</dbReference>
<dbReference type="Gene3D" id="2.130.10.130">
    <property type="entry name" value="Integrin alpha, N-terminal"/>
    <property type="match status" value="1"/>
</dbReference>
<evidence type="ECO:0000256" key="7">
    <source>
        <dbReference type="ARBA" id="ARBA00023136"/>
    </source>
</evidence>
<keyword evidence="9" id="KW-0325">Glycoprotein</keyword>
<dbReference type="GO" id="GO:0007160">
    <property type="term" value="P:cell-matrix adhesion"/>
    <property type="evidence" value="ECO:0007669"/>
    <property type="project" value="TreeGrafter"/>
</dbReference>
<dbReference type="GO" id="GO:0007229">
    <property type="term" value="P:integrin-mediated signaling pathway"/>
    <property type="evidence" value="ECO:0007669"/>
    <property type="project" value="UniProtKB-KW"/>
</dbReference>
<evidence type="ECO:0000256" key="3">
    <source>
        <dbReference type="ARBA" id="ARBA00022729"/>
    </source>
</evidence>
<gene>
    <name evidence="12" type="ORF">J4Q44_G00284980</name>
</gene>
<dbReference type="InterPro" id="IPR032695">
    <property type="entry name" value="Integrin_dom_sf"/>
</dbReference>
<organism evidence="12 13">
    <name type="scientific">Coregonus suidteri</name>
    <dbReference type="NCBI Taxonomy" id="861788"/>
    <lineage>
        <taxon>Eukaryota</taxon>
        <taxon>Metazoa</taxon>
        <taxon>Chordata</taxon>
        <taxon>Craniata</taxon>
        <taxon>Vertebrata</taxon>
        <taxon>Euteleostomi</taxon>
        <taxon>Actinopterygii</taxon>
        <taxon>Neopterygii</taxon>
        <taxon>Teleostei</taxon>
        <taxon>Protacanthopterygii</taxon>
        <taxon>Salmoniformes</taxon>
        <taxon>Salmonidae</taxon>
        <taxon>Coregoninae</taxon>
        <taxon>Coregonus</taxon>
    </lineage>
</organism>
<comment type="caution">
    <text evidence="12">The sequence shown here is derived from an EMBL/GenBank/DDBJ whole genome shotgun (WGS) entry which is preliminary data.</text>
</comment>
<accession>A0AAN8L7Z0</accession>
<dbReference type="Proteomes" id="UP001356427">
    <property type="component" value="Unassembled WGS sequence"/>
</dbReference>
<dbReference type="GO" id="GO:0008305">
    <property type="term" value="C:integrin complex"/>
    <property type="evidence" value="ECO:0007669"/>
    <property type="project" value="InterPro"/>
</dbReference>
<dbReference type="InterPro" id="IPR028994">
    <property type="entry name" value="Integrin_alpha_N"/>
</dbReference>
<dbReference type="InterPro" id="IPR000413">
    <property type="entry name" value="Integrin_alpha"/>
</dbReference>
<dbReference type="GO" id="GO:0005178">
    <property type="term" value="F:integrin binding"/>
    <property type="evidence" value="ECO:0007669"/>
    <property type="project" value="TreeGrafter"/>
</dbReference>
<dbReference type="PROSITE" id="PS51470">
    <property type="entry name" value="FG_GAP"/>
    <property type="match status" value="2"/>
</dbReference>
<name>A0AAN8L7Z0_9TELE</name>
<reference evidence="12 13" key="1">
    <citation type="submission" date="2021-04" db="EMBL/GenBank/DDBJ databases">
        <authorList>
            <person name="De Guttry C."/>
            <person name="Zahm M."/>
            <person name="Klopp C."/>
            <person name="Cabau C."/>
            <person name="Louis A."/>
            <person name="Berthelot C."/>
            <person name="Parey E."/>
            <person name="Roest Crollius H."/>
            <person name="Montfort J."/>
            <person name="Robinson-Rechavi M."/>
            <person name="Bucao C."/>
            <person name="Bouchez O."/>
            <person name="Gislard M."/>
            <person name="Lluch J."/>
            <person name="Milhes M."/>
            <person name="Lampietro C."/>
            <person name="Lopez Roques C."/>
            <person name="Donnadieu C."/>
            <person name="Braasch I."/>
            <person name="Desvignes T."/>
            <person name="Postlethwait J."/>
            <person name="Bobe J."/>
            <person name="Wedekind C."/>
            <person name="Guiguen Y."/>
        </authorList>
    </citation>
    <scope>NUCLEOTIDE SEQUENCE [LARGE SCALE GENOMIC DNA]</scope>
    <source>
        <strain evidence="12">Cs_M1</strain>
        <tissue evidence="12">Blood</tissue>
    </source>
</reference>
<keyword evidence="13" id="KW-1185">Reference proteome</keyword>
<dbReference type="GO" id="GO:0098609">
    <property type="term" value="P:cell-cell adhesion"/>
    <property type="evidence" value="ECO:0007669"/>
    <property type="project" value="TreeGrafter"/>
</dbReference>
<dbReference type="InterPro" id="IPR013517">
    <property type="entry name" value="FG-GAP"/>
</dbReference>
<dbReference type="PANTHER" id="PTHR23220:SF84">
    <property type="entry name" value="INTEGRIN ALPHA-L"/>
    <property type="match status" value="1"/>
</dbReference>
<keyword evidence="5 11" id="KW-0130">Cell adhesion</keyword>
<dbReference type="SUPFAM" id="SSF69318">
    <property type="entry name" value="Integrin alpha N-terminal domain"/>
    <property type="match status" value="1"/>
</dbReference>
<evidence type="ECO:0000256" key="5">
    <source>
        <dbReference type="ARBA" id="ARBA00022889"/>
    </source>
</evidence>
<evidence type="ECO:0000256" key="9">
    <source>
        <dbReference type="ARBA" id="ARBA00023180"/>
    </source>
</evidence>
<dbReference type="GO" id="GO:0033627">
    <property type="term" value="P:cell adhesion mediated by integrin"/>
    <property type="evidence" value="ECO:0007669"/>
    <property type="project" value="TreeGrafter"/>
</dbReference>
<dbReference type="Pfam" id="PF01839">
    <property type="entry name" value="FG-GAP"/>
    <property type="match status" value="2"/>
</dbReference>
<sequence length="287" mass="31582">MGYSVAVGKKKENLLYFTGAPRSEHMGQILLFNKVNNNWTVAQRLSGEQMGSYFGAELCSVDIDSDGNTDFLLVGAPMFHQPPREGRIYVYTLTDKLELRMEMNVSVPSQGRFGSSISSLTDLNGDGLKDVAVGAPLEDDSRGAVYIYLGEKLRGIRNEFSQRISAAMIRSKLQFFGQTIDGKMDLDEDGLTDIVVETVLSVSTHLHFHPSEISTDNFDCLGRETISPVVTLTACFNMAEATKSKAGALSAGMNISYSLDVDPVRQRSRAFYSDTNKGPEDFALLWS</sequence>
<evidence type="ECO:0000256" key="6">
    <source>
        <dbReference type="ARBA" id="ARBA00023037"/>
    </source>
</evidence>
<evidence type="ECO:0000256" key="11">
    <source>
        <dbReference type="RuleBase" id="RU003762"/>
    </source>
</evidence>
<evidence type="ECO:0000256" key="2">
    <source>
        <dbReference type="ARBA" id="ARBA00008054"/>
    </source>
</evidence>
<dbReference type="Gene3D" id="2.60.40.1460">
    <property type="entry name" value="Integrin domains. Chain A, domain 2"/>
    <property type="match status" value="1"/>
</dbReference>
<evidence type="ECO:0000256" key="4">
    <source>
        <dbReference type="ARBA" id="ARBA00022737"/>
    </source>
</evidence>
<evidence type="ECO:0000256" key="10">
    <source>
        <dbReference type="PROSITE-ProRule" id="PRU00803"/>
    </source>
</evidence>
<proteinExistence type="inferred from homology"/>
<keyword evidence="8 11" id="KW-0675">Receptor</keyword>
<evidence type="ECO:0000313" key="13">
    <source>
        <dbReference type="Proteomes" id="UP001356427"/>
    </source>
</evidence>
<protein>
    <submittedName>
        <fullName evidence="12">Uncharacterized protein</fullName>
    </submittedName>
</protein>
<keyword evidence="7" id="KW-0472">Membrane</keyword>
<dbReference type="PANTHER" id="PTHR23220">
    <property type="entry name" value="INTEGRIN ALPHA"/>
    <property type="match status" value="1"/>
</dbReference>
<comment type="subcellular location">
    <subcellularLocation>
        <location evidence="1 11">Membrane</location>
        <topology evidence="1 11">Single-pass type I membrane protein</topology>
    </subcellularLocation>
</comment>